<dbReference type="SUPFAM" id="SSF46785">
    <property type="entry name" value="Winged helix' DNA-binding domain"/>
    <property type="match status" value="1"/>
</dbReference>
<keyword evidence="2" id="KW-0238">DNA-binding</keyword>
<dbReference type="GO" id="GO:0003700">
    <property type="term" value="F:DNA-binding transcription factor activity"/>
    <property type="evidence" value="ECO:0007669"/>
    <property type="project" value="InterPro"/>
</dbReference>
<dbReference type="CDD" id="cd07377">
    <property type="entry name" value="WHTH_GntR"/>
    <property type="match status" value="1"/>
</dbReference>
<dbReference type="Pfam" id="PF00392">
    <property type="entry name" value="GntR"/>
    <property type="match status" value="1"/>
</dbReference>
<evidence type="ECO:0000256" key="1">
    <source>
        <dbReference type="ARBA" id="ARBA00023015"/>
    </source>
</evidence>
<dbReference type="EMBL" id="JADKIO010000011">
    <property type="protein sequence ID" value="MBK9797762.1"/>
    <property type="molecule type" value="Genomic_DNA"/>
</dbReference>
<dbReference type="Gene3D" id="1.20.120.530">
    <property type="entry name" value="GntR ligand-binding domain-like"/>
    <property type="match status" value="1"/>
</dbReference>
<evidence type="ECO:0000259" key="4">
    <source>
        <dbReference type="PROSITE" id="PS50949"/>
    </source>
</evidence>
<dbReference type="SUPFAM" id="SSF48008">
    <property type="entry name" value="GntR ligand-binding domain-like"/>
    <property type="match status" value="1"/>
</dbReference>
<dbReference type="InterPro" id="IPR036390">
    <property type="entry name" value="WH_DNA-bd_sf"/>
</dbReference>
<protein>
    <submittedName>
        <fullName evidence="5">FadR family transcriptional regulator</fullName>
    </submittedName>
</protein>
<dbReference type="InterPro" id="IPR036388">
    <property type="entry name" value="WH-like_DNA-bd_sf"/>
</dbReference>
<dbReference type="InterPro" id="IPR000524">
    <property type="entry name" value="Tscrpt_reg_HTH_GntR"/>
</dbReference>
<evidence type="ECO:0000313" key="5">
    <source>
        <dbReference type="EMBL" id="MBK9797762.1"/>
    </source>
</evidence>
<keyword evidence="1" id="KW-0805">Transcription regulation</keyword>
<accession>A0A9D7XIY4</accession>
<dbReference type="PROSITE" id="PS50949">
    <property type="entry name" value="HTH_GNTR"/>
    <property type="match status" value="1"/>
</dbReference>
<feature type="domain" description="HTH gntR-type" evidence="4">
    <location>
        <begin position="16"/>
        <end position="88"/>
    </location>
</feature>
<dbReference type="GO" id="GO:0003677">
    <property type="term" value="F:DNA binding"/>
    <property type="evidence" value="ECO:0007669"/>
    <property type="project" value="UniProtKB-KW"/>
</dbReference>
<dbReference type="PANTHER" id="PTHR43537">
    <property type="entry name" value="TRANSCRIPTIONAL REGULATOR, GNTR FAMILY"/>
    <property type="match status" value="1"/>
</dbReference>
<organism evidence="5 6">
    <name type="scientific">Candidatus Geothrix skivensis</name>
    <dbReference type="NCBI Taxonomy" id="2954439"/>
    <lineage>
        <taxon>Bacteria</taxon>
        <taxon>Pseudomonadati</taxon>
        <taxon>Acidobacteriota</taxon>
        <taxon>Holophagae</taxon>
        <taxon>Holophagales</taxon>
        <taxon>Holophagaceae</taxon>
        <taxon>Geothrix</taxon>
    </lineage>
</organism>
<evidence type="ECO:0000256" key="3">
    <source>
        <dbReference type="ARBA" id="ARBA00023163"/>
    </source>
</evidence>
<gene>
    <name evidence="5" type="ORF">IPP58_14980</name>
</gene>
<evidence type="ECO:0000256" key="2">
    <source>
        <dbReference type="ARBA" id="ARBA00023125"/>
    </source>
</evidence>
<dbReference type="Proteomes" id="UP000886657">
    <property type="component" value="Unassembled WGS sequence"/>
</dbReference>
<proteinExistence type="predicted"/>
<sequence length="242" mass="25918">MRTSPERPAPPTTPKPRAYELVLDRIEADLAANRLQVGDRVPSERELALDLGISRPAVREAMRILEAWGTVVQGTGSGPEAGTVLVASPATALTRFLRLHVLLASIGPSDVLQARIALERESTRLAALHATPEDHAAIAAHLAAMDQPGLDAATFNDLDSAFHVALARATGNLLVAELTIALREAMRPRLLASLRAVLDLPAVTTRLRADHRGIYEAIRQGQAQAAADRVEAHIVQFYGPPA</sequence>
<dbReference type="SMART" id="SM00345">
    <property type="entry name" value="HTH_GNTR"/>
    <property type="match status" value="1"/>
</dbReference>
<dbReference type="Gene3D" id="1.10.10.10">
    <property type="entry name" value="Winged helix-like DNA-binding domain superfamily/Winged helix DNA-binding domain"/>
    <property type="match status" value="1"/>
</dbReference>
<comment type="caution">
    <text evidence="5">The sequence shown here is derived from an EMBL/GenBank/DDBJ whole genome shotgun (WGS) entry which is preliminary data.</text>
</comment>
<dbReference type="InterPro" id="IPR008920">
    <property type="entry name" value="TF_FadR/GntR_C"/>
</dbReference>
<evidence type="ECO:0000313" key="6">
    <source>
        <dbReference type="Proteomes" id="UP000886657"/>
    </source>
</evidence>
<dbReference type="SMART" id="SM00895">
    <property type="entry name" value="FCD"/>
    <property type="match status" value="1"/>
</dbReference>
<dbReference type="AlphaFoldDB" id="A0A9D7XIY4"/>
<reference evidence="5" key="1">
    <citation type="submission" date="2020-10" db="EMBL/GenBank/DDBJ databases">
        <title>Connecting structure to function with the recovery of over 1000 high-quality activated sludge metagenome-assembled genomes encoding full-length rRNA genes using long-read sequencing.</title>
        <authorList>
            <person name="Singleton C.M."/>
            <person name="Petriglieri F."/>
            <person name="Kristensen J.M."/>
            <person name="Kirkegaard R.H."/>
            <person name="Michaelsen T.Y."/>
            <person name="Andersen M.H."/>
            <person name="Karst S.M."/>
            <person name="Dueholm M.S."/>
            <person name="Nielsen P.H."/>
            <person name="Albertsen M."/>
        </authorList>
    </citation>
    <scope>NUCLEOTIDE SEQUENCE</scope>
    <source>
        <strain evidence="5">Skiv_18-Q3-R9-52_MAXAC.067</strain>
    </source>
</reference>
<dbReference type="PANTHER" id="PTHR43537:SF5">
    <property type="entry name" value="UXU OPERON TRANSCRIPTIONAL REGULATOR"/>
    <property type="match status" value="1"/>
</dbReference>
<dbReference type="PRINTS" id="PR00035">
    <property type="entry name" value="HTHGNTR"/>
</dbReference>
<keyword evidence="3" id="KW-0804">Transcription</keyword>
<dbReference type="Pfam" id="PF07729">
    <property type="entry name" value="FCD"/>
    <property type="match status" value="1"/>
</dbReference>
<name>A0A9D7XIY4_9BACT</name>
<dbReference type="InterPro" id="IPR011711">
    <property type="entry name" value="GntR_C"/>
</dbReference>